<keyword evidence="3" id="KW-1185">Reference proteome</keyword>
<accession>A0A397UKA2</accession>
<protein>
    <submittedName>
        <fullName evidence="2">Uncharacterized protein</fullName>
    </submittedName>
</protein>
<sequence>MFKMIVVLICLIINCQILNYIIHLINLQYNYLLNFSNSLTFFQIFTLSTISSSISKSKYGWAAHFSATSFTPSIPALIAVPSKLLISVLS</sequence>
<evidence type="ECO:0000313" key="3">
    <source>
        <dbReference type="Proteomes" id="UP000266673"/>
    </source>
</evidence>
<feature type="transmembrane region" description="Helical" evidence="1">
    <location>
        <begin position="5"/>
        <end position="25"/>
    </location>
</feature>
<organism evidence="2 3">
    <name type="scientific">Gigaspora rosea</name>
    <dbReference type="NCBI Taxonomy" id="44941"/>
    <lineage>
        <taxon>Eukaryota</taxon>
        <taxon>Fungi</taxon>
        <taxon>Fungi incertae sedis</taxon>
        <taxon>Mucoromycota</taxon>
        <taxon>Glomeromycotina</taxon>
        <taxon>Glomeromycetes</taxon>
        <taxon>Diversisporales</taxon>
        <taxon>Gigasporaceae</taxon>
        <taxon>Gigaspora</taxon>
    </lineage>
</organism>
<reference evidence="2 3" key="1">
    <citation type="submission" date="2018-06" db="EMBL/GenBank/DDBJ databases">
        <title>Comparative genomics reveals the genomic features of Rhizophagus irregularis, R. cerebriforme, R. diaphanum and Gigaspora rosea, and their symbiotic lifestyle signature.</title>
        <authorList>
            <person name="Morin E."/>
            <person name="San Clemente H."/>
            <person name="Chen E.C.H."/>
            <person name="De La Providencia I."/>
            <person name="Hainaut M."/>
            <person name="Kuo A."/>
            <person name="Kohler A."/>
            <person name="Murat C."/>
            <person name="Tang N."/>
            <person name="Roy S."/>
            <person name="Loubradou J."/>
            <person name="Henrissat B."/>
            <person name="Grigoriev I.V."/>
            <person name="Corradi N."/>
            <person name="Roux C."/>
            <person name="Martin F.M."/>
        </authorList>
    </citation>
    <scope>NUCLEOTIDE SEQUENCE [LARGE SCALE GENOMIC DNA]</scope>
    <source>
        <strain evidence="2 3">DAOM 194757</strain>
    </source>
</reference>
<evidence type="ECO:0000256" key="1">
    <source>
        <dbReference type="SAM" id="Phobius"/>
    </source>
</evidence>
<evidence type="ECO:0000313" key="2">
    <source>
        <dbReference type="EMBL" id="RIB09209.1"/>
    </source>
</evidence>
<keyword evidence="1" id="KW-1133">Transmembrane helix</keyword>
<dbReference type="AlphaFoldDB" id="A0A397UKA2"/>
<dbReference type="EMBL" id="QKWP01001403">
    <property type="protein sequence ID" value="RIB09209.1"/>
    <property type="molecule type" value="Genomic_DNA"/>
</dbReference>
<dbReference type="Proteomes" id="UP000266673">
    <property type="component" value="Unassembled WGS sequence"/>
</dbReference>
<keyword evidence="1" id="KW-0472">Membrane</keyword>
<gene>
    <name evidence="2" type="ORF">C2G38_2109154</name>
</gene>
<comment type="caution">
    <text evidence="2">The sequence shown here is derived from an EMBL/GenBank/DDBJ whole genome shotgun (WGS) entry which is preliminary data.</text>
</comment>
<keyword evidence="1" id="KW-0812">Transmembrane</keyword>
<name>A0A397UKA2_9GLOM</name>
<proteinExistence type="predicted"/>